<organism evidence="2 3">
    <name type="scientific">Symbiodinium natans</name>
    <dbReference type="NCBI Taxonomy" id="878477"/>
    <lineage>
        <taxon>Eukaryota</taxon>
        <taxon>Sar</taxon>
        <taxon>Alveolata</taxon>
        <taxon>Dinophyceae</taxon>
        <taxon>Suessiales</taxon>
        <taxon>Symbiodiniaceae</taxon>
        <taxon>Symbiodinium</taxon>
    </lineage>
</organism>
<sequence>MATCFDVIRSLFGGESKLRREALIYTQDKACACACAIWEDTGSLYVEAASAEDCAPRPPLASTALPASEGEEQSSSLEDTNKDRLEEPADFSKRAPRLSTASTACPSEFGLDEVETRDTINLPEAPSWMRVFAAVGEFPDTLTSYLSVHSYASLRVTCRDSQDCMRTKVLVGHLLRLAECSWPMLFMSGNGNEMNETVGAEGFWQRMGGDDQSAGIRSFIKGLNVWYKAWPASAILLARRLRCHCSHPHETIAKNAQRTLVFWAGQCFQTAKAKAVRHLLIKDMIYWLRHADDGIRVEICLAFAIRGPHLLGRFREACVQALLEACGPNDACRKAAVKALRAFAEADLEWYLTLRPRLIEVWIAGQQGSACDILHMIGDMDADRSILAMRAVWQSCKDIASSIFEKSKDTFLVDPFRACSATGSGFPCT</sequence>
<feature type="compositionally biased region" description="Basic and acidic residues" evidence="1">
    <location>
        <begin position="79"/>
        <end position="93"/>
    </location>
</feature>
<feature type="region of interest" description="Disordered" evidence="1">
    <location>
        <begin position="55"/>
        <end position="99"/>
    </location>
</feature>
<dbReference type="OrthoDB" id="419580at2759"/>
<keyword evidence="3" id="KW-1185">Reference proteome</keyword>
<evidence type="ECO:0000313" key="3">
    <source>
        <dbReference type="Proteomes" id="UP000604046"/>
    </source>
</evidence>
<comment type="caution">
    <text evidence="2">The sequence shown here is derived from an EMBL/GenBank/DDBJ whole genome shotgun (WGS) entry which is preliminary data.</text>
</comment>
<evidence type="ECO:0000313" key="2">
    <source>
        <dbReference type="EMBL" id="CAE7242027.1"/>
    </source>
</evidence>
<protein>
    <submittedName>
        <fullName evidence="2">Uncharacterized protein</fullName>
    </submittedName>
</protein>
<gene>
    <name evidence="2" type="ORF">SNAT2548_LOCUS11044</name>
</gene>
<name>A0A812LIN4_9DINO</name>
<dbReference type="AlphaFoldDB" id="A0A812LIN4"/>
<accession>A0A812LIN4</accession>
<evidence type="ECO:0000256" key="1">
    <source>
        <dbReference type="SAM" id="MobiDB-lite"/>
    </source>
</evidence>
<reference evidence="2" key="1">
    <citation type="submission" date="2021-02" db="EMBL/GenBank/DDBJ databases">
        <authorList>
            <person name="Dougan E. K."/>
            <person name="Rhodes N."/>
            <person name="Thang M."/>
            <person name="Chan C."/>
        </authorList>
    </citation>
    <scope>NUCLEOTIDE SEQUENCE</scope>
</reference>
<dbReference type="Proteomes" id="UP000604046">
    <property type="component" value="Unassembled WGS sequence"/>
</dbReference>
<dbReference type="EMBL" id="CAJNDS010000957">
    <property type="protein sequence ID" value="CAE7242027.1"/>
    <property type="molecule type" value="Genomic_DNA"/>
</dbReference>
<proteinExistence type="predicted"/>